<keyword evidence="5" id="KW-0547">Nucleotide-binding</keyword>
<keyword evidence="7" id="KW-0799">Topoisomerase</keyword>
<accession>A0A2T6ZZ58</accession>
<evidence type="ECO:0000256" key="10">
    <source>
        <dbReference type="SAM" id="MobiDB-lite"/>
    </source>
</evidence>
<keyword evidence="9 12" id="KW-0413">Isomerase</keyword>
<evidence type="ECO:0000313" key="13">
    <source>
        <dbReference type="Proteomes" id="UP000244722"/>
    </source>
</evidence>
<feature type="compositionally biased region" description="Basic and acidic residues" evidence="10">
    <location>
        <begin position="1"/>
        <end position="14"/>
    </location>
</feature>
<proteinExistence type="inferred from homology"/>
<dbReference type="Gene3D" id="3.40.50.670">
    <property type="match status" value="1"/>
</dbReference>
<evidence type="ECO:0000256" key="6">
    <source>
        <dbReference type="ARBA" id="ARBA00022840"/>
    </source>
</evidence>
<name>A0A2T6ZZ58_TUBBO</name>
<dbReference type="PANTHER" id="PTHR10169">
    <property type="entry name" value="DNA TOPOISOMERASE/GYRASE"/>
    <property type="match status" value="1"/>
</dbReference>
<dbReference type="STRING" id="42251.A0A2T6ZZ58"/>
<dbReference type="GO" id="GO:0000712">
    <property type="term" value="P:resolution of meiotic recombination intermediates"/>
    <property type="evidence" value="ECO:0007669"/>
    <property type="project" value="TreeGrafter"/>
</dbReference>
<evidence type="ECO:0000256" key="9">
    <source>
        <dbReference type="ARBA" id="ARBA00023235"/>
    </source>
</evidence>
<evidence type="ECO:0000256" key="3">
    <source>
        <dbReference type="ARBA" id="ARBA00011080"/>
    </source>
</evidence>
<evidence type="ECO:0000256" key="2">
    <source>
        <dbReference type="ARBA" id="ARBA00001946"/>
    </source>
</evidence>
<dbReference type="Gene3D" id="3.30.1490.30">
    <property type="match status" value="1"/>
</dbReference>
<dbReference type="PROSITE" id="PS00177">
    <property type="entry name" value="TOPOISOMERASE_II"/>
    <property type="match status" value="1"/>
</dbReference>
<comment type="cofactor">
    <cofactor evidence="2">
        <name>Mg(2+)</name>
        <dbReference type="ChEBI" id="CHEBI:18420"/>
    </cofactor>
</comment>
<dbReference type="GO" id="GO:0005524">
    <property type="term" value="F:ATP binding"/>
    <property type="evidence" value="ECO:0007669"/>
    <property type="project" value="UniProtKB-KW"/>
</dbReference>
<keyword evidence="8" id="KW-0238">DNA-binding</keyword>
<dbReference type="InterPro" id="IPR050634">
    <property type="entry name" value="DNA_Topoisomerase_II"/>
</dbReference>
<dbReference type="PRINTS" id="PR00418">
    <property type="entry name" value="TPI2FAMILY"/>
</dbReference>
<evidence type="ECO:0000256" key="5">
    <source>
        <dbReference type="ARBA" id="ARBA00022741"/>
    </source>
</evidence>
<gene>
    <name evidence="12" type="ORF">B9Z19DRAFT_698058</name>
</gene>
<reference evidence="12 13" key="1">
    <citation type="submission" date="2017-04" db="EMBL/GenBank/DDBJ databases">
        <title>Draft genome sequence of Tuber borchii Vittad., a whitish edible truffle.</title>
        <authorList>
            <consortium name="DOE Joint Genome Institute"/>
            <person name="Murat C."/>
            <person name="Kuo A."/>
            <person name="Barry K.W."/>
            <person name="Clum A."/>
            <person name="Dockter R.B."/>
            <person name="Fauchery L."/>
            <person name="Iotti M."/>
            <person name="Kohler A."/>
            <person name="Labutti K."/>
            <person name="Lindquist E.A."/>
            <person name="Lipzen A."/>
            <person name="Ohm R.A."/>
            <person name="Wang M."/>
            <person name="Grigoriev I.V."/>
            <person name="Zambonelli A."/>
            <person name="Martin F.M."/>
        </authorList>
    </citation>
    <scope>NUCLEOTIDE SEQUENCE [LARGE SCALE GENOMIC DNA]</scope>
    <source>
        <strain evidence="12 13">Tbo3840</strain>
    </source>
</reference>
<feature type="domain" description="Toprim" evidence="11">
    <location>
        <begin position="37"/>
        <end position="152"/>
    </location>
</feature>
<dbReference type="GO" id="GO:0003677">
    <property type="term" value="F:DNA binding"/>
    <property type="evidence" value="ECO:0007669"/>
    <property type="project" value="UniProtKB-KW"/>
</dbReference>
<dbReference type="SUPFAM" id="SSF56719">
    <property type="entry name" value="Type II DNA topoisomerase"/>
    <property type="match status" value="1"/>
</dbReference>
<dbReference type="InterPro" id="IPR001241">
    <property type="entry name" value="Topo_IIA"/>
</dbReference>
<evidence type="ECO:0000256" key="4">
    <source>
        <dbReference type="ARBA" id="ARBA00012895"/>
    </source>
</evidence>
<evidence type="ECO:0000256" key="7">
    <source>
        <dbReference type="ARBA" id="ARBA00023029"/>
    </source>
</evidence>
<keyword evidence="6" id="KW-0067">ATP-binding</keyword>
<dbReference type="AlphaFoldDB" id="A0A2T6ZZ58"/>
<dbReference type="InterPro" id="IPR034157">
    <property type="entry name" value="TOPRIM_TopoII"/>
</dbReference>
<dbReference type="Pfam" id="PF16898">
    <property type="entry name" value="TOPRIM_C"/>
    <property type="match status" value="1"/>
</dbReference>
<feature type="region of interest" description="Disordered" evidence="10">
    <location>
        <begin position="1"/>
        <end position="26"/>
    </location>
</feature>
<dbReference type="Pfam" id="PF01751">
    <property type="entry name" value="Toprim"/>
    <property type="match status" value="1"/>
</dbReference>
<evidence type="ECO:0000259" key="11">
    <source>
        <dbReference type="PROSITE" id="PS50880"/>
    </source>
</evidence>
<dbReference type="CDD" id="cd03365">
    <property type="entry name" value="TOPRIM_TopoIIA"/>
    <property type="match status" value="1"/>
</dbReference>
<comment type="similarity">
    <text evidence="3">Belongs to the type II topoisomerase family.</text>
</comment>
<dbReference type="GO" id="GO:0005634">
    <property type="term" value="C:nucleus"/>
    <property type="evidence" value="ECO:0007669"/>
    <property type="project" value="TreeGrafter"/>
</dbReference>
<dbReference type="Proteomes" id="UP000244722">
    <property type="component" value="Unassembled WGS sequence"/>
</dbReference>
<evidence type="ECO:0000256" key="1">
    <source>
        <dbReference type="ARBA" id="ARBA00000185"/>
    </source>
</evidence>
<dbReference type="GO" id="GO:0003918">
    <property type="term" value="F:DNA topoisomerase type II (double strand cut, ATP-hydrolyzing) activity"/>
    <property type="evidence" value="ECO:0007669"/>
    <property type="project" value="UniProtKB-EC"/>
</dbReference>
<dbReference type="InterPro" id="IPR018522">
    <property type="entry name" value="TopoIIA_CS"/>
</dbReference>
<dbReference type="SMART" id="SM00433">
    <property type="entry name" value="TOP2c"/>
    <property type="match status" value="1"/>
</dbReference>
<dbReference type="InterPro" id="IPR013760">
    <property type="entry name" value="Topo_IIA-like_dom_sf"/>
</dbReference>
<dbReference type="OrthoDB" id="276498at2759"/>
<comment type="caution">
    <text evidence="12">The sequence shown here is derived from an EMBL/GenBank/DDBJ whole genome shotgun (WGS) entry which is preliminary data.</text>
</comment>
<keyword evidence="13" id="KW-1185">Reference proteome</keyword>
<dbReference type="EMBL" id="NESQ01000058">
    <property type="protein sequence ID" value="PUU80740.1"/>
    <property type="molecule type" value="Genomic_DNA"/>
</dbReference>
<organism evidence="12 13">
    <name type="scientific">Tuber borchii</name>
    <name type="common">White truffle</name>
    <dbReference type="NCBI Taxonomy" id="42251"/>
    <lineage>
        <taxon>Eukaryota</taxon>
        <taxon>Fungi</taxon>
        <taxon>Dikarya</taxon>
        <taxon>Ascomycota</taxon>
        <taxon>Pezizomycotina</taxon>
        <taxon>Pezizomycetes</taxon>
        <taxon>Pezizales</taxon>
        <taxon>Tuberaceae</taxon>
        <taxon>Tuber</taxon>
    </lineage>
</organism>
<comment type="catalytic activity">
    <reaction evidence="1">
        <text>ATP-dependent breakage, passage and rejoining of double-stranded DNA.</text>
        <dbReference type="EC" id="5.6.2.2"/>
    </reaction>
</comment>
<dbReference type="GO" id="GO:0000819">
    <property type="term" value="P:sister chromatid segregation"/>
    <property type="evidence" value="ECO:0007669"/>
    <property type="project" value="TreeGrafter"/>
</dbReference>
<protein>
    <recommendedName>
        <fullName evidence="4">DNA topoisomerase (ATP-hydrolyzing)</fullName>
        <ecNumber evidence="4">5.6.2.2</ecNumber>
    </recommendedName>
</protein>
<dbReference type="PRINTS" id="PR01158">
    <property type="entry name" value="TOPISMRASEII"/>
</dbReference>
<dbReference type="PROSITE" id="PS50880">
    <property type="entry name" value="TOPRIM"/>
    <property type="match status" value="1"/>
</dbReference>
<dbReference type="FunFam" id="3.40.50.670:FF:000001">
    <property type="entry name" value="DNA topoisomerase 2"/>
    <property type="match status" value="1"/>
</dbReference>
<dbReference type="InterPro" id="IPR031660">
    <property type="entry name" value="TOPRIM_C"/>
</dbReference>
<evidence type="ECO:0000313" key="12">
    <source>
        <dbReference type="EMBL" id="PUU80740.1"/>
    </source>
</evidence>
<dbReference type="EC" id="5.6.2.2" evidence="4"/>
<evidence type="ECO:0000256" key="8">
    <source>
        <dbReference type="ARBA" id="ARBA00023125"/>
    </source>
</evidence>
<sequence>MKADKQLKQTDGSRRSRINNPKLIDANRAGTKDSQECVLILTEGDSARSLAVAGISAIAGRDRFGVFPLRGKLLNVRDASHDQIMKNVEIQNVKKILGLQHKKVYESRKELKYGHLMIMRDQDYGGSHIKGLLINFFETQFPSLLKLPNFLSEFITPIVKVFKGGVKKPTKEISFFTMPKYEYWEENNTEKGWEHKYYKSLETRGERDAKLYFSDLEKHVKEFHVMEEEGRRLIELAFSKKKADERKEWLRLYKPGTYLDDIRIGSKRDFWGFAYSTQFI</sequence>
<dbReference type="PANTHER" id="PTHR10169:SF38">
    <property type="entry name" value="DNA TOPOISOMERASE 2"/>
    <property type="match status" value="1"/>
</dbReference>
<dbReference type="InterPro" id="IPR006171">
    <property type="entry name" value="TOPRIM_dom"/>
</dbReference>
<dbReference type="InterPro" id="IPR001154">
    <property type="entry name" value="TopoII_euk"/>
</dbReference>
<dbReference type="InterPro" id="IPR013759">
    <property type="entry name" value="Topo_IIA_B_C"/>
</dbReference>
<dbReference type="GO" id="GO:0006265">
    <property type="term" value="P:DNA topological change"/>
    <property type="evidence" value="ECO:0007669"/>
    <property type="project" value="InterPro"/>
</dbReference>